<dbReference type="RefSeq" id="WP_163496667.1">
    <property type="nucleotide sequence ID" value="NZ_CP048711.1"/>
</dbReference>
<dbReference type="SUPFAM" id="SSF49764">
    <property type="entry name" value="HSP20-like chaperones"/>
    <property type="match status" value="1"/>
</dbReference>
<reference evidence="4 5" key="1">
    <citation type="submission" date="2020-02" db="EMBL/GenBank/DDBJ databases">
        <title>Genome sequencing for Kineobactrum sp. M2.</title>
        <authorList>
            <person name="Park S.-J."/>
        </authorList>
    </citation>
    <scope>NUCLEOTIDE SEQUENCE [LARGE SCALE GENOMIC DNA]</scope>
    <source>
        <strain evidence="4 5">M2</strain>
    </source>
</reference>
<proteinExistence type="inferred from homology"/>
<feature type="domain" description="SHSP" evidence="3">
    <location>
        <begin position="28"/>
        <end position="141"/>
    </location>
</feature>
<dbReference type="CDD" id="cd06471">
    <property type="entry name" value="ACD_LpsHSP_like"/>
    <property type="match status" value="1"/>
</dbReference>
<name>A0A6C0U501_9GAMM</name>
<dbReference type="Gene3D" id="2.60.40.790">
    <property type="match status" value="1"/>
</dbReference>
<gene>
    <name evidence="4" type="ORF">G3T16_19380</name>
</gene>
<dbReference type="InterPro" id="IPR008978">
    <property type="entry name" value="HSP20-like_chaperone"/>
</dbReference>
<dbReference type="KEGG" id="kim:G3T16_19380"/>
<dbReference type="EMBL" id="CP048711">
    <property type="protein sequence ID" value="QIB67240.1"/>
    <property type="molecule type" value="Genomic_DNA"/>
</dbReference>
<dbReference type="AlphaFoldDB" id="A0A6C0U501"/>
<dbReference type="PROSITE" id="PS01031">
    <property type="entry name" value="SHSP"/>
    <property type="match status" value="1"/>
</dbReference>
<keyword evidence="5" id="KW-1185">Reference proteome</keyword>
<sequence length="141" mass="16266">MSSIQRNNTFDLGRFFDEFWAPTSASDQMGTFFSPRVDVREQGEHYEITAELPGVNKEDIHVHVREGTLTLEAEASQSQQEEKEGRVIRQERRYGKYMRSFDLGGDVRDEDIKASFKDGVLTLQVPKVRAQAQEARRIEIQ</sequence>
<evidence type="ECO:0000256" key="1">
    <source>
        <dbReference type="PROSITE-ProRule" id="PRU00285"/>
    </source>
</evidence>
<dbReference type="GO" id="GO:0016812">
    <property type="term" value="F:hydrolase activity, acting on carbon-nitrogen (but not peptide) bonds, in cyclic amides"/>
    <property type="evidence" value="ECO:0007669"/>
    <property type="project" value="InterPro"/>
</dbReference>
<dbReference type="PANTHER" id="PTHR11527">
    <property type="entry name" value="HEAT-SHOCK PROTEIN 20 FAMILY MEMBER"/>
    <property type="match status" value="1"/>
</dbReference>
<dbReference type="Proteomes" id="UP000477680">
    <property type="component" value="Chromosome"/>
</dbReference>
<dbReference type="InterPro" id="IPR002195">
    <property type="entry name" value="Dihydroorotase_CS"/>
</dbReference>
<evidence type="ECO:0000313" key="4">
    <source>
        <dbReference type="EMBL" id="QIB67240.1"/>
    </source>
</evidence>
<dbReference type="InterPro" id="IPR002068">
    <property type="entry name" value="A-crystallin/Hsp20_dom"/>
</dbReference>
<dbReference type="InterPro" id="IPR031107">
    <property type="entry name" value="Small_HSP"/>
</dbReference>
<organism evidence="4 5">
    <name type="scientific">Kineobactrum salinum</name>
    <dbReference type="NCBI Taxonomy" id="2708301"/>
    <lineage>
        <taxon>Bacteria</taxon>
        <taxon>Pseudomonadati</taxon>
        <taxon>Pseudomonadota</taxon>
        <taxon>Gammaproteobacteria</taxon>
        <taxon>Cellvibrionales</taxon>
        <taxon>Halieaceae</taxon>
        <taxon>Kineobactrum</taxon>
    </lineage>
</organism>
<evidence type="ECO:0000259" key="3">
    <source>
        <dbReference type="PROSITE" id="PS01031"/>
    </source>
</evidence>
<dbReference type="PROSITE" id="PS00482">
    <property type="entry name" value="DIHYDROOROTASE_1"/>
    <property type="match status" value="1"/>
</dbReference>
<accession>A0A6C0U501</accession>
<dbReference type="Pfam" id="PF00011">
    <property type="entry name" value="HSP20"/>
    <property type="match status" value="1"/>
</dbReference>
<evidence type="ECO:0000313" key="5">
    <source>
        <dbReference type="Proteomes" id="UP000477680"/>
    </source>
</evidence>
<protein>
    <submittedName>
        <fullName evidence="4">Hsp20/alpha crystallin family protein</fullName>
    </submittedName>
</protein>
<evidence type="ECO:0000256" key="2">
    <source>
        <dbReference type="RuleBase" id="RU003616"/>
    </source>
</evidence>
<comment type="similarity">
    <text evidence="1 2">Belongs to the small heat shock protein (HSP20) family.</text>
</comment>